<proteinExistence type="predicted"/>
<keyword evidence="2" id="KW-1185">Reference proteome</keyword>
<accession>A0ACC2XGV2</accession>
<evidence type="ECO:0000313" key="1">
    <source>
        <dbReference type="EMBL" id="KAJ9122625.1"/>
    </source>
</evidence>
<reference evidence="1" key="1">
    <citation type="submission" date="2023-04" db="EMBL/GenBank/DDBJ databases">
        <title>Draft Genome sequencing of Naganishia species isolated from polar environments using Oxford Nanopore Technology.</title>
        <authorList>
            <person name="Leo P."/>
            <person name="Venkateswaran K."/>
        </authorList>
    </citation>
    <scope>NUCLEOTIDE SEQUENCE</scope>
    <source>
        <strain evidence="1">MNA-CCFEE 5425</strain>
    </source>
</reference>
<comment type="caution">
    <text evidence="1">The sequence shown here is derived from an EMBL/GenBank/DDBJ whole genome shotgun (WGS) entry which is preliminary data.</text>
</comment>
<evidence type="ECO:0000313" key="2">
    <source>
        <dbReference type="Proteomes" id="UP001243375"/>
    </source>
</evidence>
<protein>
    <submittedName>
        <fullName evidence="1">Uncharacterized protein</fullName>
    </submittedName>
</protein>
<gene>
    <name evidence="1" type="ORF">QFC22_002054</name>
</gene>
<sequence>MQTRRSSCNGFGDRGKRGDGGVDIIPFTDKDDGGFGDEPYSAASAARTTLPTLDRRQEARSGPGGHHSDSKRRQAMRSSVATQLERNTPMEGEHSRIDPFLGGLYSRTNRRYLEADEEGDAESQTSVFATAPEADSRWEKGVAEDALRNNDGSDDGISVVPHAATSESGWTAIDSQPISKSTVIASAMEHSSPESPISTDAPTVTHEKRRAPPPPIRTLPDLATRNTSHTGRTMFVRHQDAGMLGSGVDEVIDLPPLYTEVAHGVHASEDRANGSRET</sequence>
<dbReference type="Proteomes" id="UP001243375">
    <property type="component" value="Unassembled WGS sequence"/>
</dbReference>
<dbReference type="EMBL" id="JASBWU010000004">
    <property type="protein sequence ID" value="KAJ9122625.1"/>
    <property type="molecule type" value="Genomic_DNA"/>
</dbReference>
<name>A0ACC2XGV2_9TREE</name>
<organism evidence="1 2">
    <name type="scientific">Naganishia vaughanmartiniae</name>
    <dbReference type="NCBI Taxonomy" id="1424756"/>
    <lineage>
        <taxon>Eukaryota</taxon>
        <taxon>Fungi</taxon>
        <taxon>Dikarya</taxon>
        <taxon>Basidiomycota</taxon>
        <taxon>Agaricomycotina</taxon>
        <taxon>Tremellomycetes</taxon>
        <taxon>Filobasidiales</taxon>
        <taxon>Filobasidiaceae</taxon>
        <taxon>Naganishia</taxon>
    </lineage>
</organism>